<evidence type="ECO:0000313" key="2">
    <source>
        <dbReference type="Proteomes" id="UP000654471"/>
    </source>
</evidence>
<dbReference type="EMBL" id="BMRP01000018">
    <property type="protein sequence ID" value="GGU76879.1"/>
    <property type="molecule type" value="Genomic_DNA"/>
</dbReference>
<name>A0ABQ2VAC1_9ACTN</name>
<organism evidence="1 2">
    <name type="scientific">Streptomyces albospinus</name>
    <dbReference type="NCBI Taxonomy" id="285515"/>
    <lineage>
        <taxon>Bacteria</taxon>
        <taxon>Bacillati</taxon>
        <taxon>Actinomycetota</taxon>
        <taxon>Actinomycetes</taxon>
        <taxon>Kitasatosporales</taxon>
        <taxon>Streptomycetaceae</taxon>
        <taxon>Streptomyces</taxon>
    </lineage>
</organism>
<proteinExistence type="predicted"/>
<accession>A0ABQ2VAC1</accession>
<comment type="caution">
    <text evidence="1">The sequence shown here is derived from an EMBL/GenBank/DDBJ whole genome shotgun (WGS) entry which is preliminary data.</text>
</comment>
<gene>
    <name evidence="1" type="ORF">GCM10010211_48450</name>
</gene>
<evidence type="ECO:0000313" key="1">
    <source>
        <dbReference type="EMBL" id="GGU76879.1"/>
    </source>
</evidence>
<keyword evidence="2" id="KW-1185">Reference proteome</keyword>
<evidence type="ECO:0008006" key="3">
    <source>
        <dbReference type="Google" id="ProtNLM"/>
    </source>
</evidence>
<protein>
    <recommendedName>
        <fullName evidence="3">Resolvase/invertase-type recombinase catalytic domain-containing protein</fullName>
    </recommendedName>
</protein>
<reference evidence="2" key="1">
    <citation type="journal article" date="2019" name="Int. J. Syst. Evol. Microbiol.">
        <title>The Global Catalogue of Microorganisms (GCM) 10K type strain sequencing project: providing services to taxonomists for standard genome sequencing and annotation.</title>
        <authorList>
            <consortium name="The Broad Institute Genomics Platform"/>
            <consortium name="The Broad Institute Genome Sequencing Center for Infectious Disease"/>
            <person name="Wu L."/>
            <person name="Ma J."/>
        </authorList>
    </citation>
    <scope>NUCLEOTIDE SEQUENCE [LARGE SCALE GENOMIC DNA]</scope>
    <source>
        <strain evidence="2">JCM 3399</strain>
    </source>
</reference>
<sequence>MTTTDTLRRPAAVPAALYVCVERGPHRPTLVAERAEAEGRDFAPRHGLTVTDTITDRYGKQDPHHRDGWLHVRELADSGRIGAVIARWPSTARLRSRAITELATLGVEVFYSWPPLGPTGADRR</sequence>
<dbReference type="Proteomes" id="UP000654471">
    <property type="component" value="Unassembled WGS sequence"/>
</dbReference>